<evidence type="ECO:0000256" key="4">
    <source>
        <dbReference type="ARBA" id="ARBA00022827"/>
    </source>
</evidence>
<dbReference type="PANTHER" id="PTHR42973">
    <property type="entry name" value="BINDING OXIDOREDUCTASE, PUTATIVE (AFU_ORTHOLOGUE AFUA_1G17690)-RELATED"/>
    <property type="match status" value="1"/>
</dbReference>
<dbReference type="InterPro" id="IPR016166">
    <property type="entry name" value="FAD-bd_PCMH"/>
</dbReference>
<evidence type="ECO:0000313" key="7">
    <source>
        <dbReference type="EMBL" id="KAK4507273.1"/>
    </source>
</evidence>
<dbReference type="PROSITE" id="PS51387">
    <property type="entry name" value="FAD_PCMH"/>
    <property type="match status" value="1"/>
</dbReference>
<keyword evidence="4" id="KW-0274">FAD</keyword>
<organism evidence="7 8">
    <name type="scientific">Zasmidium cellare</name>
    <name type="common">Wine cellar mold</name>
    <name type="synonym">Racodium cellare</name>
    <dbReference type="NCBI Taxonomy" id="395010"/>
    <lineage>
        <taxon>Eukaryota</taxon>
        <taxon>Fungi</taxon>
        <taxon>Dikarya</taxon>
        <taxon>Ascomycota</taxon>
        <taxon>Pezizomycotina</taxon>
        <taxon>Dothideomycetes</taxon>
        <taxon>Dothideomycetidae</taxon>
        <taxon>Mycosphaerellales</taxon>
        <taxon>Mycosphaerellaceae</taxon>
        <taxon>Zasmidium</taxon>
    </lineage>
</organism>
<dbReference type="Gene3D" id="3.40.462.20">
    <property type="match status" value="1"/>
</dbReference>
<dbReference type="Pfam" id="PF01565">
    <property type="entry name" value="FAD_binding_4"/>
    <property type="match status" value="1"/>
</dbReference>
<evidence type="ECO:0000259" key="6">
    <source>
        <dbReference type="PROSITE" id="PS51387"/>
    </source>
</evidence>
<dbReference type="Gene3D" id="3.30.465.10">
    <property type="match status" value="1"/>
</dbReference>
<evidence type="ECO:0000256" key="3">
    <source>
        <dbReference type="ARBA" id="ARBA00022630"/>
    </source>
</evidence>
<dbReference type="Proteomes" id="UP001305779">
    <property type="component" value="Unassembled WGS sequence"/>
</dbReference>
<comment type="cofactor">
    <cofactor evidence="1">
        <name>FAD</name>
        <dbReference type="ChEBI" id="CHEBI:57692"/>
    </cofactor>
</comment>
<keyword evidence="3" id="KW-0285">Flavoprotein</keyword>
<protein>
    <recommendedName>
        <fullName evidence="6">FAD-binding PCMH-type domain-containing protein</fullName>
    </recommendedName>
</protein>
<feature type="domain" description="FAD-binding PCMH-type" evidence="6">
    <location>
        <begin position="33"/>
        <end position="204"/>
    </location>
</feature>
<dbReference type="InterPro" id="IPR050416">
    <property type="entry name" value="FAD-linked_Oxidoreductase"/>
</dbReference>
<comment type="caution">
    <text evidence="7">The sequence shown here is derived from an EMBL/GenBank/DDBJ whole genome shotgun (WGS) entry which is preliminary data.</text>
</comment>
<dbReference type="InterPro" id="IPR016169">
    <property type="entry name" value="FAD-bd_PCMH_sub2"/>
</dbReference>
<reference evidence="7 8" key="1">
    <citation type="journal article" date="2023" name="G3 (Bethesda)">
        <title>A chromosome-level genome assembly of Zasmidium syzygii isolated from banana leaves.</title>
        <authorList>
            <person name="van Westerhoven A.C."/>
            <person name="Mehrabi R."/>
            <person name="Talebi R."/>
            <person name="Steentjes M.B.F."/>
            <person name="Corcolon B."/>
            <person name="Chong P.A."/>
            <person name="Kema G.H.J."/>
            <person name="Seidl M.F."/>
        </authorList>
    </citation>
    <scope>NUCLEOTIDE SEQUENCE [LARGE SCALE GENOMIC DNA]</scope>
    <source>
        <strain evidence="7 8">P124</strain>
    </source>
</reference>
<name>A0ABR0F1E9_ZASCE</name>
<dbReference type="EMBL" id="JAXOVC010000001">
    <property type="protein sequence ID" value="KAK4507273.1"/>
    <property type="molecule type" value="Genomic_DNA"/>
</dbReference>
<comment type="similarity">
    <text evidence="2">Belongs to the oxygen-dependent FAD-linked oxidoreductase family.</text>
</comment>
<keyword evidence="5" id="KW-0560">Oxidoreductase</keyword>
<accession>A0ABR0F1E9</accession>
<evidence type="ECO:0000256" key="2">
    <source>
        <dbReference type="ARBA" id="ARBA00005466"/>
    </source>
</evidence>
<evidence type="ECO:0000256" key="5">
    <source>
        <dbReference type="ARBA" id="ARBA00023002"/>
    </source>
</evidence>
<dbReference type="PANTHER" id="PTHR42973:SF9">
    <property type="entry name" value="FAD-BINDING PCMH-TYPE DOMAIN-CONTAINING PROTEIN-RELATED"/>
    <property type="match status" value="1"/>
</dbReference>
<keyword evidence="8" id="KW-1185">Reference proteome</keyword>
<proteinExistence type="inferred from homology"/>
<evidence type="ECO:0000256" key="1">
    <source>
        <dbReference type="ARBA" id="ARBA00001974"/>
    </source>
</evidence>
<evidence type="ECO:0000313" key="8">
    <source>
        <dbReference type="Proteomes" id="UP001305779"/>
    </source>
</evidence>
<sequence length="494" mass="53757">MKLASLLSVGAHICQPGSEGFKNAKRRFVSGWAAPAFDTVVEVATVEDVQNTVRYANEHDKPFLALSGRHGFTKSLGEMKNGIGINMRHMNDVAIAEDGKSATVGGGITSKELTDLLWAQGKQSTVGACECTGIVSPMLGGGHGFLKGRYGLMTDNLISADVVLANGSAITVSESQHPDLFWAMRGAGQNFGIVTSFEYKIYDRTPENELWSYDLMIFATDKLEAVYEVAEKQRQTAPVEFGNWGFVVPIPDIDPTVHSLIFTVFYQGSKLPSEYTDPFHALGPIVSTPNVTEFPGLSSALGLGKPPYISSSNPSLPGLSSPVCQTDGPSYATYPVNLESYNPAALREAVDILQSTPPDLHFSSMLIEGYSGEAVRAVPEASTAFPHRKQGILIGNFINWPRERTDLEGQARDYGVRIQEALVRGSEDGRLHSYVNYAAGNEGMEALWGYEPWRLEKLRKLKKLYDPHGKFNFYLPINGVASGGKGGYEGKTEL</sequence>
<dbReference type="InterPro" id="IPR036318">
    <property type="entry name" value="FAD-bd_PCMH-like_sf"/>
</dbReference>
<dbReference type="InterPro" id="IPR006094">
    <property type="entry name" value="Oxid_FAD_bind_N"/>
</dbReference>
<gene>
    <name evidence="7" type="ORF">PRZ48_001008</name>
</gene>
<dbReference type="SUPFAM" id="SSF56176">
    <property type="entry name" value="FAD-binding/transporter-associated domain-like"/>
    <property type="match status" value="1"/>
</dbReference>